<feature type="chain" id="PRO_5047437966" description="Lipoprotein" evidence="1">
    <location>
        <begin position="27"/>
        <end position="152"/>
    </location>
</feature>
<name>A0ABQ1JXY7_9PROT</name>
<keyword evidence="1" id="KW-0732">Signal</keyword>
<dbReference type="Proteomes" id="UP000628854">
    <property type="component" value="Unassembled WGS sequence"/>
</dbReference>
<reference evidence="3" key="1">
    <citation type="journal article" date="2019" name="Int. J. Syst. Evol. Microbiol.">
        <title>The Global Catalogue of Microorganisms (GCM) 10K type strain sequencing project: providing services to taxonomists for standard genome sequencing and annotation.</title>
        <authorList>
            <consortium name="The Broad Institute Genomics Platform"/>
            <consortium name="The Broad Institute Genome Sequencing Center for Infectious Disease"/>
            <person name="Wu L."/>
            <person name="Ma J."/>
        </authorList>
    </citation>
    <scope>NUCLEOTIDE SEQUENCE [LARGE SCALE GENOMIC DNA]</scope>
    <source>
        <strain evidence="3">CGMCC 1.15928</strain>
    </source>
</reference>
<feature type="signal peptide" evidence="1">
    <location>
        <begin position="1"/>
        <end position="26"/>
    </location>
</feature>
<protein>
    <recommendedName>
        <fullName evidence="4">Lipoprotein</fullName>
    </recommendedName>
</protein>
<dbReference type="RefSeq" id="WP_143434496.1">
    <property type="nucleotide sequence ID" value="NZ_BMKF01000002.1"/>
</dbReference>
<gene>
    <name evidence="2" type="ORF">GCM10011503_28210</name>
</gene>
<accession>A0ABQ1JXY7</accession>
<evidence type="ECO:0008006" key="4">
    <source>
        <dbReference type="Google" id="ProtNLM"/>
    </source>
</evidence>
<proteinExistence type="predicted"/>
<evidence type="ECO:0000313" key="2">
    <source>
        <dbReference type="EMBL" id="GGB77785.1"/>
    </source>
</evidence>
<dbReference type="PROSITE" id="PS51257">
    <property type="entry name" value="PROKAR_LIPOPROTEIN"/>
    <property type="match status" value="1"/>
</dbReference>
<evidence type="ECO:0000256" key="1">
    <source>
        <dbReference type="SAM" id="SignalP"/>
    </source>
</evidence>
<organism evidence="2 3">
    <name type="scientific">Henriciella pelagia</name>
    <dbReference type="NCBI Taxonomy" id="1977912"/>
    <lineage>
        <taxon>Bacteria</taxon>
        <taxon>Pseudomonadati</taxon>
        <taxon>Pseudomonadota</taxon>
        <taxon>Alphaproteobacteria</taxon>
        <taxon>Hyphomonadales</taxon>
        <taxon>Hyphomonadaceae</taxon>
        <taxon>Henriciella</taxon>
    </lineage>
</organism>
<dbReference type="EMBL" id="BMKF01000002">
    <property type="protein sequence ID" value="GGB77785.1"/>
    <property type="molecule type" value="Genomic_DNA"/>
</dbReference>
<comment type="caution">
    <text evidence="2">The sequence shown here is derived from an EMBL/GenBank/DDBJ whole genome shotgun (WGS) entry which is preliminary data.</text>
</comment>
<evidence type="ECO:0000313" key="3">
    <source>
        <dbReference type="Proteomes" id="UP000628854"/>
    </source>
</evidence>
<sequence>MKTHWARARRSTSAAGLAGFIGLSLAGCTTAELEAISAGLSQGLAEASYSQPYASSYYGNGYAASPYTVANDQWVGYNDCAHIGSFYKCDTNGDGYADMFGDTEDGSYTSSSLKVNGRGEAYTWGENGWERNRAYDGPRQPDEVIITHRNDD</sequence>
<keyword evidence="3" id="KW-1185">Reference proteome</keyword>